<dbReference type="GO" id="GO:0046961">
    <property type="term" value="F:proton-transporting ATPase activity, rotational mechanism"/>
    <property type="evidence" value="ECO:0007669"/>
    <property type="project" value="InterPro"/>
</dbReference>
<dbReference type="AlphaFoldDB" id="A0A7C1T6H6"/>
<keyword evidence="6 10" id="KW-0406">Ion transport</keyword>
<evidence type="ECO:0000256" key="5">
    <source>
        <dbReference type="ARBA" id="ARBA00022989"/>
    </source>
</evidence>
<proteinExistence type="inferred from homology"/>
<evidence type="ECO:0000256" key="1">
    <source>
        <dbReference type="ARBA" id="ARBA00004141"/>
    </source>
</evidence>
<gene>
    <name evidence="12" type="ORF">ENP77_00155</name>
</gene>
<dbReference type="GO" id="GO:0007035">
    <property type="term" value="P:vacuolar acidification"/>
    <property type="evidence" value="ECO:0007669"/>
    <property type="project" value="TreeGrafter"/>
</dbReference>
<evidence type="ECO:0000256" key="7">
    <source>
        <dbReference type="ARBA" id="ARBA00023136"/>
    </source>
</evidence>
<comment type="subcellular location">
    <subcellularLocation>
        <location evidence="1">Membrane</location>
        <topology evidence="1">Multi-pass membrane protein</topology>
    </subcellularLocation>
</comment>
<keyword evidence="11" id="KW-0175">Coiled coil</keyword>
<feature type="coiled-coil region" evidence="11">
    <location>
        <begin position="230"/>
        <end position="257"/>
    </location>
</feature>
<dbReference type="PANTHER" id="PTHR11629:SF63">
    <property type="entry name" value="V-TYPE PROTON ATPASE SUBUNIT A"/>
    <property type="match status" value="1"/>
</dbReference>
<feature type="transmembrane region" description="Helical" evidence="10">
    <location>
        <begin position="803"/>
        <end position="820"/>
    </location>
</feature>
<organism evidence="12">
    <name type="scientific">Thermofilum pendens</name>
    <dbReference type="NCBI Taxonomy" id="2269"/>
    <lineage>
        <taxon>Archaea</taxon>
        <taxon>Thermoproteota</taxon>
        <taxon>Thermoprotei</taxon>
        <taxon>Thermofilales</taxon>
        <taxon>Thermofilaceae</taxon>
        <taxon>Thermofilum</taxon>
    </lineage>
</organism>
<evidence type="ECO:0000256" key="4">
    <source>
        <dbReference type="ARBA" id="ARBA00022692"/>
    </source>
</evidence>
<feature type="transmembrane region" description="Helical" evidence="10">
    <location>
        <begin position="881"/>
        <end position="906"/>
    </location>
</feature>
<evidence type="ECO:0000256" key="2">
    <source>
        <dbReference type="ARBA" id="ARBA00009904"/>
    </source>
</evidence>
<accession>A0A7C1T6H6</accession>
<evidence type="ECO:0000256" key="6">
    <source>
        <dbReference type="ARBA" id="ARBA00023065"/>
    </source>
</evidence>
<dbReference type="GO" id="GO:0016471">
    <property type="term" value="C:vacuolar proton-transporting V-type ATPase complex"/>
    <property type="evidence" value="ECO:0007669"/>
    <property type="project" value="TreeGrafter"/>
</dbReference>
<evidence type="ECO:0000256" key="9">
    <source>
        <dbReference type="ARBA" id="ARBA00068671"/>
    </source>
</evidence>
<dbReference type="Pfam" id="PF01496">
    <property type="entry name" value="V_ATPase_I"/>
    <property type="match status" value="2"/>
</dbReference>
<keyword evidence="3 10" id="KW-0813">Transport</keyword>
<comment type="function">
    <text evidence="8">Component of the A-type ATP synthase that produces ATP from ADP in the presence of a proton gradient across the membrane.</text>
</comment>
<dbReference type="GO" id="GO:0033179">
    <property type="term" value="C:proton-transporting V-type ATPase, V0 domain"/>
    <property type="evidence" value="ECO:0007669"/>
    <property type="project" value="InterPro"/>
</dbReference>
<evidence type="ECO:0000256" key="3">
    <source>
        <dbReference type="ARBA" id="ARBA00022448"/>
    </source>
</evidence>
<evidence type="ECO:0000256" key="8">
    <source>
        <dbReference type="ARBA" id="ARBA00059506"/>
    </source>
</evidence>
<dbReference type="GO" id="GO:0051117">
    <property type="term" value="F:ATPase binding"/>
    <property type="evidence" value="ECO:0007669"/>
    <property type="project" value="TreeGrafter"/>
</dbReference>
<evidence type="ECO:0000256" key="10">
    <source>
        <dbReference type="RuleBase" id="RU361189"/>
    </source>
</evidence>
<dbReference type="InterPro" id="IPR002490">
    <property type="entry name" value="V-ATPase_116kDa_su"/>
</dbReference>
<name>A0A7C1T6H6_THEPE</name>
<comment type="similarity">
    <text evidence="2 10">Belongs to the V-ATPase 116 kDa subunit family.</text>
</comment>
<feature type="transmembrane region" description="Helical" evidence="10">
    <location>
        <begin position="642"/>
        <end position="672"/>
    </location>
</feature>
<reference evidence="12" key="1">
    <citation type="journal article" date="2020" name="mSystems">
        <title>Genome- and Community-Level Interaction Insights into Carbon Utilization and Element Cycling Functions of Hydrothermarchaeota in Hydrothermal Sediment.</title>
        <authorList>
            <person name="Zhou Z."/>
            <person name="Liu Y."/>
            <person name="Xu W."/>
            <person name="Pan J."/>
            <person name="Luo Z.H."/>
            <person name="Li M."/>
        </authorList>
    </citation>
    <scope>NUCLEOTIDE SEQUENCE [LARGE SCALE GENOMIC DNA]</scope>
    <source>
        <strain evidence="12">SpSt-25</strain>
    </source>
</reference>
<comment type="caution">
    <text evidence="12">The sequence shown here is derived from an EMBL/GenBank/DDBJ whole genome shotgun (WGS) entry which is preliminary data.</text>
</comment>
<sequence length="929" mass="103282">MALTPEKLARFRIIVPSEHEAELLSALRIVANVHLEEPFQEGAALPELLVGVLEGKVTPGTLNMEEALSVARKVLRADDLLLQKMEKKYVEYEELQNYRVLAEQLAAAGVSLSSPGREFQGNLVDVALVAEERAGRAVGEFLRIGCSVRKLKLPGGDCALLLLYPTAIAEQVEKIKKAFCLPLDLPDWFFDSYENVKNKLDAEELKIKEEVLSILLDIASALRDAIEFEKISQEEVLENLLRAADDVRRELPRLESALLKTTSLHVAARAYKEGVKLLDELKFDKVVVSLARNLLGEEKVDYKLLKKAVGRENFTELLPLARDYNALLVAKQMASEAERIAKGEKTYYIICIDEELAESLKAELQVATGAKVVLEKEQNGFYGVLLEGEARTLENLVKSLRRKYGIISIRRGSEEAPEALREKVLEFINSKKTMLLVNIIYAYMLKSKNRLSEILEHLGEKDVNELWRLHSRLVAQPEQPAVEWSSRLEDVAAKAEDAVKLIRKIDTRLSLLSEVPLQELPEALSLVLNELKEALHKAHSVLQHSALIKSSLKVRSSMKTLRILRERRVVIVEGYIPVREKQKLEEAVYKIVPHVVYFEVTEVPRGERAPTYFEAKGLRKYLYKLTTLRGVPSYGEIDPTPLFTVLFVTMYGMMFGDVGQGLVLALFGAWLLKTRYRLLGISREGAASLGALALLAGISSMIFGALYGFSVFLKPLAHPLLSPIHDIYGMIAVAICFGVVQLMLAMLMNIVNLVRAGDVLGAIFSGMGGMGILFYSIGVIVGYHIVTSGFNLGVLSAPQLQPLTYILLASLLAVLGYGFFEWKEAKSSEKLMHAVSEVIEMIIALPANSMSYLRLAAFAMAHEVFGILAEYMGTMTGELAGYLVANFLVLIIEGLAVGIQAMRLVFYEFSSKFFKGGGIEFRPAFIAAQ</sequence>
<feature type="transmembrane region" description="Helical" evidence="10">
    <location>
        <begin position="727"/>
        <end position="747"/>
    </location>
</feature>
<dbReference type="EMBL" id="DSKP01000007">
    <property type="protein sequence ID" value="HEB48204.1"/>
    <property type="molecule type" value="Genomic_DNA"/>
</dbReference>
<keyword evidence="5 10" id="KW-1133">Transmembrane helix</keyword>
<feature type="transmembrane region" description="Helical" evidence="10">
    <location>
        <begin position="684"/>
        <end position="707"/>
    </location>
</feature>
<evidence type="ECO:0000313" key="12">
    <source>
        <dbReference type="EMBL" id="HEB48204.1"/>
    </source>
</evidence>
<feature type="transmembrane region" description="Helical" evidence="10">
    <location>
        <begin position="759"/>
        <end position="783"/>
    </location>
</feature>
<dbReference type="PANTHER" id="PTHR11629">
    <property type="entry name" value="VACUOLAR PROTON ATPASES"/>
    <property type="match status" value="1"/>
</dbReference>
<evidence type="ECO:0000256" key="11">
    <source>
        <dbReference type="SAM" id="Coils"/>
    </source>
</evidence>
<keyword evidence="4 10" id="KW-0812">Transmembrane</keyword>
<keyword evidence="7 10" id="KW-0472">Membrane</keyword>
<protein>
    <recommendedName>
        <fullName evidence="9 10">A-type ATP synthase subunit I</fullName>
    </recommendedName>
</protein>